<dbReference type="InterPro" id="IPR031107">
    <property type="entry name" value="Small_HSP"/>
</dbReference>
<accession>A0A327S3J2</accession>
<evidence type="ECO:0000313" key="5">
    <source>
        <dbReference type="Proteomes" id="UP000249754"/>
    </source>
</evidence>
<dbReference type="OrthoDB" id="9814487at2"/>
<dbReference type="PANTHER" id="PTHR11527">
    <property type="entry name" value="HEAT-SHOCK PROTEIN 20 FAMILY MEMBER"/>
    <property type="match status" value="1"/>
</dbReference>
<comment type="caution">
    <text evidence="4">The sequence shown here is derived from an EMBL/GenBank/DDBJ whole genome shotgun (WGS) entry which is preliminary data.</text>
</comment>
<evidence type="ECO:0000256" key="1">
    <source>
        <dbReference type="PROSITE-ProRule" id="PRU00285"/>
    </source>
</evidence>
<dbReference type="InterPro" id="IPR002068">
    <property type="entry name" value="A-crystallin/Hsp20_dom"/>
</dbReference>
<dbReference type="SUPFAM" id="SSF49764">
    <property type="entry name" value="HSP20-like chaperones"/>
    <property type="match status" value="1"/>
</dbReference>
<dbReference type="Proteomes" id="UP000249754">
    <property type="component" value="Unassembled WGS sequence"/>
</dbReference>
<protein>
    <submittedName>
        <fullName evidence="4">HSP20 family protein</fullName>
    </submittedName>
</protein>
<sequence length="140" mass="15926">MEELVKAKKTDKVSSMIENFWNTDVFDNPDEPEHAVNIRDTEGKFKLEVAAPGFKKGDFKITTDNGILTITAESSKEVDKNEDNYSRKEFSRSSFTGSFHLPQNVAQDHISATYRKGLLCIDLKKNGSIEPEKREVKVRK</sequence>
<dbReference type="Pfam" id="PF00011">
    <property type="entry name" value="HSP20"/>
    <property type="match status" value="1"/>
</dbReference>
<evidence type="ECO:0000313" key="4">
    <source>
        <dbReference type="EMBL" id="RAJ22614.1"/>
    </source>
</evidence>
<name>A0A327S3J2_9SPHI</name>
<organism evidence="4 5">
    <name type="scientific">Pedobacter cryoconitis</name>
    <dbReference type="NCBI Taxonomy" id="188932"/>
    <lineage>
        <taxon>Bacteria</taxon>
        <taxon>Pseudomonadati</taxon>
        <taxon>Bacteroidota</taxon>
        <taxon>Sphingobacteriia</taxon>
        <taxon>Sphingobacteriales</taxon>
        <taxon>Sphingobacteriaceae</taxon>
        <taxon>Pedobacter</taxon>
    </lineage>
</organism>
<dbReference type="Gene3D" id="2.60.40.790">
    <property type="match status" value="1"/>
</dbReference>
<dbReference type="PROSITE" id="PS01031">
    <property type="entry name" value="SHSP"/>
    <property type="match status" value="1"/>
</dbReference>
<dbReference type="AlphaFoldDB" id="A0A327S3J2"/>
<dbReference type="EMBL" id="QLLR01000037">
    <property type="protein sequence ID" value="RAJ22614.1"/>
    <property type="molecule type" value="Genomic_DNA"/>
</dbReference>
<comment type="similarity">
    <text evidence="1 2">Belongs to the small heat shock protein (HSP20) family.</text>
</comment>
<proteinExistence type="inferred from homology"/>
<gene>
    <name evidence="4" type="ORF">LY11_04754</name>
</gene>
<dbReference type="RefSeq" id="WP_111636069.1">
    <property type="nucleotide sequence ID" value="NZ_QLLR01000037.1"/>
</dbReference>
<feature type="domain" description="SHSP" evidence="3">
    <location>
        <begin position="27"/>
        <end position="140"/>
    </location>
</feature>
<evidence type="ECO:0000259" key="3">
    <source>
        <dbReference type="PROSITE" id="PS01031"/>
    </source>
</evidence>
<dbReference type="CDD" id="cd06464">
    <property type="entry name" value="ACD_sHsps-like"/>
    <property type="match status" value="1"/>
</dbReference>
<evidence type="ECO:0000256" key="2">
    <source>
        <dbReference type="RuleBase" id="RU003616"/>
    </source>
</evidence>
<reference evidence="4 5" key="1">
    <citation type="submission" date="2018-06" db="EMBL/GenBank/DDBJ databases">
        <title>Genomic Encyclopedia of Archaeal and Bacterial Type Strains, Phase II (KMG-II): from individual species to whole genera.</title>
        <authorList>
            <person name="Goeker M."/>
        </authorList>
    </citation>
    <scope>NUCLEOTIDE SEQUENCE [LARGE SCALE GENOMIC DNA]</scope>
    <source>
        <strain evidence="4 5">DSM 14825</strain>
    </source>
</reference>
<dbReference type="InterPro" id="IPR008978">
    <property type="entry name" value="HSP20-like_chaperone"/>
</dbReference>